<name>A0A327X665_9GAMM</name>
<evidence type="ECO:0000313" key="3">
    <source>
        <dbReference type="EMBL" id="RUO28232.1"/>
    </source>
</evidence>
<gene>
    <name evidence="2" type="ORF">B0I24_1016</name>
    <name evidence="3" type="ORF">CWE07_00020</name>
</gene>
<comment type="caution">
    <text evidence="2">The sequence shown here is derived from an EMBL/GenBank/DDBJ whole genome shotgun (WGS) entry which is preliminary data.</text>
</comment>
<keyword evidence="1" id="KW-1133">Transmembrane helix</keyword>
<reference evidence="2 4" key="2">
    <citation type="submission" date="2018-06" db="EMBL/GenBank/DDBJ databases">
        <title>Genomic Encyclopedia of Type Strains, Phase III (KMG-III): the genomes of soil and plant-associated and newly described type strains.</title>
        <authorList>
            <person name="Whitman W."/>
        </authorList>
    </citation>
    <scope>NUCLEOTIDE SEQUENCE [LARGE SCALE GENOMIC DNA]</scope>
    <source>
        <strain evidence="2 4">CGMCC 1.15366</strain>
    </source>
</reference>
<dbReference type="Proteomes" id="UP000249203">
    <property type="component" value="Unassembled WGS sequence"/>
</dbReference>
<dbReference type="EMBL" id="QLMD01000001">
    <property type="protein sequence ID" value="RAK01383.1"/>
    <property type="molecule type" value="Genomic_DNA"/>
</dbReference>
<proteinExistence type="predicted"/>
<dbReference type="AlphaFoldDB" id="A0A327X665"/>
<evidence type="ECO:0000313" key="5">
    <source>
        <dbReference type="Proteomes" id="UP000287865"/>
    </source>
</evidence>
<keyword evidence="1" id="KW-0812">Transmembrane</keyword>
<evidence type="ECO:0000256" key="1">
    <source>
        <dbReference type="SAM" id="Phobius"/>
    </source>
</evidence>
<feature type="transmembrane region" description="Helical" evidence="1">
    <location>
        <begin position="12"/>
        <end position="31"/>
    </location>
</feature>
<dbReference type="Proteomes" id="UP000287865">
    <property type="component" value="Unassembled WGS sequence"/>
</dbReference>
<evidence type="ECO:0000313" key="4">
    <source>
        <dbReference type="Proteomes" id="UP000249203"/>
    </source>
</evidence>
<dbReference type="RefSeq" id="WP_111567888.1">
    <property type="nucleotide sequence ID" value="NZ_PIPK01000001.1"/>
</dbReference>
<organism evidence="2 4">
    <name type="scientific">Aliidiomarina maris</name>
    <dbReference type="NCBI Taxonomy" id="531312"/>
    <lineage>
        <taxon>Bacteria</taxon>
        <taxon>Pseudomonadati</taxon>
        <taxon>Pseudomonadota</taxon>
        <taxon>Gammaproteobacteria</taxon>
        <taxon>Alteromonadales</taxon>
        <taxon>Idiomarinaceae</taxon>
        <taxon>Aliidiomarina</taxon>
    </lineage>
</organism>
<sequence length="93" mass="10625">MSDNNRITVKNWLGLIIFLFAIYIFLSGIYYQSGKDFFMGIGLMCLSYSSPRVLISHFFTDRNSNDLNVQQKKLDVFIDLLAAISVVVAVFVF</sequence>
<keyword evidence="1" id="KW-0472">Membrane</keyword>
<accession>A0A327X665</accession>
<dbReference type="EMBL" id="PIPK01000001">
    <property type="protein sequence ID" value="RUO28232.1"/>
    <property type="molecule type" value="Genomic_DNA"/>
</dbReference>
<protein>
    <submittedName>
        <fullName evidence="2">Uncharacterized protein</fullName>
    </submittedName>
</protein>
<reference evidence="3 5" key="1">
    <citation type="journal article" date="2018" name="Front. Microbiol.">
        <title>Genome-Based Analysis Reveals the Taxonomy and Diversity of the Family Idiomarinaceae.</title>
        <authorList>
            <person name="Liu Y."/>
            <person name="Lai Q."/>
            <person name="Shao Z."/>
        </authorList>
    </citation>
    <scope>NUCLEOTIDE SEQUENCE [LARGE SCALE GENOMIC DNA]</scope>
    <source>
        <strain evidence="3 5">CF12-14</strain>
    </source>
</reference>
<evidence type="ECO:0000313" key="2">
    <source>
        <dbReference type="EMBL" id="RAK01383.1"/>
    </source>
</evidence>
<feature type="transmembrane region" description="Helical" evidence="1">
    <location>
        <begin position="76"/>
        <end position="92"/>
    </location>
</feature>
<keyword evidence="5" id="KW-1185">Reference proteome</keyword>